<proteinExistence type="predicted"/>
<gene>
    <name evidence="2" type="ORF">PPRIM_AZ9-3.1.T0200402</name>
</gene>
<dbReference type="AlphaFoldDB" id="A0A8S1KKZ7"/>
<organism evidence="2 3">
    <name type="scientific">Paramecium primaurelia</name>
    <dbReference type="NCBI Taxonomy" id="5886"/>
    <lineage>
        <taxon>Eukaryota</taxon>
        <taxon>Sar</taxon>
        <taxon>Alveolata</taxon>
        <taxon>Ciliophora</taxon>
        <taxon>Intramacronucleata</taxon>
        <taxon>Oligohymenophorea</taxon>
        <taxon>Peniculida</taxon>
        <taxon>Parameciidae</taxon>
        <taxon>Paramecium</taxon>
    </lineage>
</organism>
<evidence type="ECO:0000313" key="2">
    <source>
        <dbReference type="EMBL" id="CAD8053582.1"/>
    </source>
</evidence>
<evidence type="ECO:0008006" key="4">
    <source>
        <dbReference type="Google" id="ProtNLM"/>
    </source>
</evidence>
<feature type="transmembrane region" description="Helical" evidence="1">
    <location>
        <begin position="232"/>
        <end position="249"/>
    </location>
</feature>
<dbReference type="Proteomes" id="UP000688137">
    <property type="component" value="Unassembled WGS sequence"/>
</dbReference>
<comment type="caution">
    <text evidence="2">The sequence shown here is derived from an EMBL/GenBank/DDBJ whole genome shotgun (WGS) entry which is preliminary data.</text>
</comment>
<evidence type="ECO:0000313" key="3">
    <source>
        <dbReference type="Proteomes" id="UP000688137"/>
    </source>
</evidence>
<sequence>MVCYKMVKMRYALRKSTKFLEVRYIQCLQALKYILVILGRIEGQIQSIIINVSVSNSIFQRSTETFHLKTLNLTLYFIKQKIKFSLVIYIYFEGSLNIVLQTAFMIFNEKIFQIFSNLQQVLFRNQNQLLEERLYISMIISNSMLSAKSQEVFFKLDLCFNETRSLQDSLRDSEMIEEHLRVIQSTVRRPTSLQKVILLFRLRGKEAEGNDQMVFHFINIIITIKPFLDKSINYSQFLCITYYLVYNLIQSKSQRILPRLLLYNFLFLSLNSAFQTIYY</sequence>
<accession>A0A8S1KKZ7</accession>
<keyword evidence="3" id="KW-1185">Reference proteome</keyword>
<name>A0A8S1KKZ7_PARPR</name>
<protein>
    <recommendedName>
        <fullName evidence="4">Transmembrane protein</fullName>
    </recommendedName>
</protein>
<reference evidence="2" key="1">
    <citation type="submission" date="2021-01" db="EMBL/GenBank/DDBJ databases">
        <authorList>
            <consortium name="Genoscope - CEA"/>
            <person name="William W."/>
        </authorList>
    </citation>
    <scope>NUCLEOTIDE SEQUENCE</scope>
</reference>
<dbReference type="EMBL" id="CAJJDM010000017">
    <property type="protein sequence ID" value="CAD8053582.1"/>
    <property type="molecule type" value="Genomic_DNA"/>
</dbReference>
<keyword evidence="1" id="KW-0472">Membrane</keyword>
<keyword evidence="1" id="KW-1133">Transmembrane helix</keyword>
<evidence type="ECO:0000256" key="1">
    <source>
        <dbReference type="SAM" id="Phobius"/>
    </source>
</evidence>
<feature type="transmembrane region" description="Helical" evidence="1">
    <location>
        <begin position="261"/>
        <end position="278"/>
    </location>
</feature>
<keyword evidence="1" id="KW-0812">Transmembrane</keyword>
<feature type="transmembrane region" description="Helical" evidence="1">
    <location>
        <begin position="86"/>
        <end position="107"/>
    </location>
</feature>